<evidence type="ECO:0000313" key="3">
    <source>
        <dbReference type="RefSeq" id="XP_032811222.1"/>
    </source>
</evidence>
<name>A0AAJ7WVD6_PETMA</name>
<protein>
    <submittedName>
        <fullName evidence="3">Uncharacterized protein LOC116942901</fullName>
    </submittedName>
</protein>
<dbReference type="AlphaFoldDB" id="A0AAJ7WVD6"/>
<dbReference type="RefSeq" id="XP_032811222.1">
    <property type="nucleotide sequence ID" value="XM_032955331.1"/>
</dbReference>
<evidence type="ECO:0000256" key="1">
    <source>
        <dbReference type="SAM" id="MobiDB-lite"/>
    </source>
</evidence>
<keyword evidence="2" id="KW-1185">Reference proteome</keyword>
<reference evidence="3" key="1">
    <citation type="submission" date="2025-08" db="UniProtKB">
        <authorList>
            <consortium name="RefSeq"/>
        </authorList>
    </citation>
    <scope>IDENTIFICATION</scope>
    <source>
        <tissue evidence="3">Sperm</tissue>
    </source>
</reference>
<gene>
    <name evidence="3" type="primary">LOC116942901</name>
</gene>
<dbReference type="Proteomes" id="UP001318040">
    <property type="component" value="Chromosome 16"/>
</dbReference>
<dbReference type="KEGG" id="pmrn:116942901"/>
<feature type="region of interest" description="Disordered" evidence="1">
    <location>
        <begin position="111"/>
        <end position="135"/>
    </location>
</feature>
<feature type="region of interest" description="Disordered" evidence="1">
    <location>
        <begin position="170"/>
        <end position="191"/>
    </location>
</feature>
<sequence length="314" mass="34210">MVVWLVRPFAYGPGPEPAQTNLAPVGSLQRALLSLDIGGWVPRQPLRAQTAVPTRLRTSQTLVFPALNLAGRWREEAIASCWRSIEKTDSGQAVRNPFSEVRTALPARCGTIGATHSPHARRAGPAGRRDGARPLPPLRLETHAADLHADSCGECTTHGCRGCLGRRGSARSGPTLPAKMRATRKTPHPKWRQKAMAHNPAAMDKGCFFLIKLCRVRLFSSAAPTLETLSPPQLSVLSILILSSNLGPRPPFVPLLILYLEYTHTFSEMVALRCAINPKCAVIRHEVKKLHHPLTACHEAAMKICLLPTDPTAS</sequence>
<feature type="compositionally biased region" description="Basic residues" evidence="1">
    <location>
        <begin position="181"/>
        <end position="191"/>
    </location>
</feature>
<accession>A0AAJ7WVD6</accession>
<evidence type="ECO:0000313" key="2">
    <source>
        <dbReference type="Proteomes" id="UP001318040"/>
    </source>
</evidence>
<proteinExistence type="predicted"/>
<organism evidence="2 3">
    <name type="scientific">Petromyzon marinus</name>
    <name type="common">Sea lamprey</name>
    <dbReference type="NCBI Taxonomy" id="7757"/>
    <lineage>
        <taxon>Eukaryota</taxon>
        <taxon>Metazoa</taxon>
        <taxon>Chordata</taxon>
        <taxon>Craniata</taxon>
        <taxon>Vertebrata</taxon>
        <taxon>Cyclostomata</taxon>
        <taxon>Hyperoartia</taxon>
        <taxon>Petromyzontiformes</taxon>
        <taxon>Petromyzontidae</taxon>
        <taxon>Petromyzon</taxon>
    </lineage>
</organism>